<evidence type="ECO:0000256" key="1">
    <source>
        <dbReference type="SAM" id="MobiDB-lite"/>
    </source>
</evidence>
<dbReference type="EMBL" id="CAJOBI010311856">
    <property type="protein sequence ID" value="CAF5171285.1"/>
    <property type="molecule type" value="Genomic_DNA"/>
</dbReference>
<organism evidence="2 3">
    <name type="scientific">Rotaria magnacalcarata</name>
    <dbReference type="NCBI Taxonomy" id="392030"/>
    <lineage>
        <taxon>Eukaryota</taxon>
        <taxon>Metazoa</taxon>
        <taxon>Spiralia</taxon>
        <taxon>Gnathifera</taxon>
        <taxon>Rotifera</taxon>
        <taxon>Eurotatoria</taxon>
        <taxon>Bdelloidea</taxon>
        <taxon>Philodinida</taxon>
        <taxon>Philodinidae</taxon>
        <taxon>Rotaria</taxon>
    </lineage>
</organism>
<protein>
    <submittedName>
        <fullName evidence="2">Uncharacterized protein</fullName>
    </submittedName>
</protein>
<sequence length="89" mass="9460">STANSNGASSSPAAANSSVSSSTTNKNASTSNTNTSKLVVGQKSVSDKTKIQQDPTTSHLYKSLFTTSEAAKEKEKNKAHWVTYNPLYF</sequence>
<feature type="compositionally biased region" description="Low complexity" evidence="1">
    <location>
        <begin position="1"/>
        <end position="36"/>
    </location>
</feature>
<dbReference type="Proteomes" id="UP000676336">
    <property type="component" value="Unassembled WGS sequence"/>
</dbReference>
<comment type="caution">
    <text evidence="2">The sequence shown here is derived from an EMBL/GenBank/DDBJ whole genome shotgun (WGS) entry which is preliminary data.</text>
</comment>
<reference evidence="2" key="1">
    <citation type="submission" date="2021-02" db="EMBL/GenBank/DDBJ databases">
        <authorList>
            <person name="Nowell W R."/>
        </authorList>
    </citation>
    <scope>NUCLEOTIDE SEQUENCE</scope>
</reference>
<feature type="region of interest" description="Disordered" evidence="1">
    <location>
        <begin position="1"/>
        <end position="55"/>
    </location>
</feature>
<gene>
    <name evidence="2" type="ORF">SMN809_LOCUS65704</name>
</gene>
<dbReference type="AlphaFoldDB" id="A0A8S3GZM4"/>
<evidence type="ECO:0000313" key="3">
    <source>
        <dbReference type="Proteomes" id="UP000676336"/>
    </source>
</evidence>
<evidence type="ECO:0000313" key="2">
    <source>
        <dbReference type="EMBL" id="CAF5171285.1"/>
    </source>
</evidence>
<feature type="non-terminal residue" evidence="2">
    <location>
        <position position="1"/>
    </location>
</feature>
<accession>A0A8S3GZM4</accession>
<proteinExistence type="predicted"/>
<name>A0A8S3GZM4_9BILA</name>